<dbReference type="VEuPathDB" id="TrichDB:TVAGG3_0591060"/>
<evidence type="ECO:0000313" key="4">
    <source>
        <dbReference type="Proteomes" id="UP000001542"/>
    </source>
</evidence>
<feature type="domain" description="Right handed beta helix" evidence="2">
    <location>
        <begin position="134"/>
        <end position="313"/>
    </location>
</feature>
<protein>
    <recommendedName>
        <fullName evidence="2">Right handed beta helix domain-containing protein</fullName>
    </recommendedName>
</protein>
<dbReference type="KEGG" id="tva:4775296"/>
<dbReference type="PANTHER" id="PTHR36453">
    <property type="entry name" value="SECRETED PROTEIN-RELATED"/>
    <property type="match status" value="1"/>
</dbReference>
<dbReference type="OrthoDB" id="6053299at2759"/>
<dbReference type="AlphaFoldDB" id="A2DQI5"/>
<dbReference type="SMR" id="A2DQI5"/>
<proteinExistence type="predicted"/>
<evidence type="ECO:0000313" key="3">
    <source>
        <dbReference type="EMBL" id="EAY17269.1"/>
    </source>
</evidence>
<dbReference type="InterPro" id="IPR012334">
    <property type="entry name" value="Pectin_lyas_fold"/>
</dbReference>
<dbReference type="SUPFAM" id="SSF51126">
    <property type="entry name" value="Pectin lyase-like"/>
    <property type="match status" value="1"/>
</dbReference>
<keyword evidence="1" id="KW-1133">Transmembrane helix</keyword>
<dbReference type="RefSeq" id="XP_001329492.1">
    <property type="nucleotide sequence ID" value="XM_001329457.1"/>
</dbReference>
<evidence type="ECO:0000256" key="1">
    <source>
        <dbReference type="SAM" id="Phobius"/>
    </source>
</evidence>
<dbReference type="InterPro" id="IPR006626">
    <property type="entry name" value="PbH1"/>
</dbReference>
<sequence length="510" mass="58829">MAWGGWDFGYSGVLRKVSKIDYENHKVYFRQPQKTGKNAKLVFYNILEELRYPGDYYIDYDTKILYFYPFDKINSKSEIILSNFTDDIIRSRYITDIVIKDISIECTPTTAINLFLCRQVLIDNCEIFNIGNIGILMTGNDNMIRNCKIHHVLNKAIFIYDAGNRKTLQHSNVSILNTEVYWYCNMNRNGFTPALRIEGVGIVVSHCYIHHGAGHGIYYIGNNLLFEYNEFSDIFESPYPTSAIYAAQDYTTRNNTVRYNYIHALVPNNEIHQGVFMDDVESGTIVTHNILVNAGRSIWLGGGRDYYARNNIIVNATYAMWIDARGITNADYFQPILKRQFYNIRNDPKVKGNLPPYITTYPNLSVIDNYYKNDTVEVPLIPPSAYVFDNCYIYPSNSALFMPVEKYNKTFLYSEVFVNNYINATEKDFADFKKGDYSIKKGSRLNKLGMDPVDMSQMRLPKKKSKNVVVPIIVTLIVLIVIGVIIVLIYLKIKRDKEAERSTVEKKIVV</sequence>
<keyword evidence="1" id="KW-0812">Transmembrane</keyword>
<dbReference type="Pfam" id="PF13229">
    <property type="entry name" value="Beta_helix"/>
    <property type="match status" value="1"/>
</dbReference>
<dbReference type="Gene3D" id="2.160.20.10">
    <property type="entry name" value="Single-stranded right-handed beta-helix, Pectin lyase-like"/>
    <property type="match status" value="1"/>
</dbReference>
<reference evidence="3" key="2">
    <citation type="journal article" date="2007" name="Science">
        <title>Draft genome sequence of the sexually transmitted pathogen Trichomonas vaginalis.</title>
        <authorList>
            <person name="Carlton J.M."/>
            <person name="Hirt R.P."/>
            <person name="Silva J.C."/>
            <person name="Delcher A.L."/>
            <person name="Schatz M."/>
            <person name="Zhao Q."/>
            <person name="Wortman J.R."/>
            <person name="Bidwell S.L."/>
            <person name="Alsmark U.C.M."/>
            <person name="Besteiro S."/>
            <person name="Sicheritz-Ponten T."/>
            <person name="Noel C.J."/>
            <person name="Dacks J.B."/>
            <person name="Foster P.G."/>
            <person name="Simillion C."/>
            <person name="Van de Peer Y."/>
            <person name="Miranda-Saavedra D."/>
            <person name="Barton G.J."/>
            <person name="Westrop G.D."/>
            <person name="Mueller S."/>
            <person name="Dessi D."/>
            <person name="Fiori P.L."/>
            <person name="Ren Q."/>
            <person name="Paulsen I."/>
            <person name="Zhang H."/>
            <person name="Bastida-Corcuera F.D."/>
            <person name="Simoes-Barbosa A."/>
            <person name="Brown M.T."/>
            <person name="Hayes R.D."/>
            <person name="Mukherjee M."/>
            <person name="Okumura C.Y."/>
            <person name="Schneider R."/>
            <person name="Smith A.J."/>
            <person name="Vanacova S."/>
            <person name="Villalvazo M."/>
            <person name="Haas B.J."/>
            <person name="Pertea M."/>
            <person name="Feldblyum T.V."/>
            <person name="Utterback T.R."/>
            <person name="Shu C.L."/>
            <person name="Osoegawa K."/>
            <person name="de Jong P.J."/>
            <person name="Hrdy I."/>
            <person name="Horvathova L."/>
            <person name="Zubacova Z."/>
            <person name="Dolezal P."/>
            <person name="Malik S.B."/>
            <person name="Logsdon J.M. Jr."/>
            <person name="Henze K."/>
            <person name="Gupta A."/>
            <person name="Wang C.C."/>
            <person name="Dunne R.L."/>
            <person name="Upcroft J.A."/>
            <person name="Upcroft P."/>
            <person name="White O."/>
            <person name="Salzberg S.L."/>
            <person name="Tang P."/>
            <person name="Chiu C.-H."/>
            <person name="Lee Y.-S."/>
            <person name="Embley T.M."/>
            <person name="Coombs G.H."/>
            <person name="Mottram J.C."/>
            <person name="Tachezy J."/>
            <person name="Fraser-Liggett C.M."/>
            <person name="Johnson P.J."/>
        </authorList>
    </citation>
    <scope>NUCLEOTIDE SEQUENCE [LARGE SCALE GENOMIC DNA]</scope>
    <source>
        <strain evidence="3">G3</strain>
    </source>
</reference>
<gene>
    <name evidence="3" type="ORF">TVAG_266320</name>
</gene>
<feature type="transmembrane region" description="Helical" evidence="1">
    <location>
        <begin position="468"/>
        <end position="491"/>
    </location>
</feature>
<dbReference type="PANTHER" id="PTHR36453:SF1">
    <property type="entry name" value="RIGHT HANDED BETA HELIX DOMAIN-CONTAINING PROTEIN"/>
    <property type="match status" value="1"/>
</dbReference>
<organism evidence="3 4">
    <name type="scientific">Trichomonas vaginalis (strain ATCC PRA-98 / G3)</name>
    <dbReference type="NCBI Taxonomy" id="412133"/>
    <lineage>
        <taxon>Eukaryota</taxon>
        <taxon>Metamonada</taxon>
        <taxon>Parabasalia</taxon>
        <taxon>Trichomonadida</taxon>
        <taxon>Trichomonadidae</taxon>
        <taxon>Trichomonas</taxon>
    </lineage>
</organism>
<keyword evidence="1" id="KW-0472">Membrane</keyword>
<keyword evidence="4" id="KW-1185">Reference proteome</keyword>
<accession>A2DQI5</accession>
<dbReference type="VEuPathDB" id="TrichDB:TVAG_266320"/>
<evidence type="ECO:0000259" key="2">
    <source>
        <dbReference type="Pfam" id="PF13229"/>
    </source>
</evidence>
<dbReference type="InterPro" id="IPR011050">
    <property type="entry name" value="Pectin_lyase_fold/virulence"/>
</dbReference>
<name>A2DQI5_TRIV3</name>
<dbReference type="EMBL" id="DS113232">
    <property type="protein sequence ID" value="EAY17269.1"/>
    <property type="molecule type" value="Genomic_DNA"/>
</dbReference>
<dbReference type="InterPro" id="IPR039448">
    <property type="entry name" value="Beta_helix"/>
</dbReference>
<dbReference type="SMART" id="SM00710">
    <property type="entry name" value="PbH1"/>
    <property type="match status" value="6"/>
</dbReference>
<dbReference type="InParanoid" id="A2DQI5"/>
<reference evidence="3" key="1">
    <citation type="submission" date="2006-10" db="EMBL/GenBank/DDBJ databases">
        <authorList>
            <person name="Amadeo P."/>
            <person name="Zhao Q."/>
            <person name="Wortman J."/>
            <person name="Fraser-Liggett C."/>
            <person name="Carlton J."/>
        </authorList>
    </citation>
    <scope>NUCLEOTIDE SEQUENCE</scope>
    <source>
        <strain evidence="3">G3</strain>
    </source>
</reference>
<dbReference type="eggNOG" id="ENOG502RYDD">
    <property type="taxonomic scope" value="Eukaryota"/>
</dbReference>
<dbReference type="Proteomes" id="UP000001542">
    <property type="component" value="Unassembled WGS sequence"/>
</dbReference>